<evidence type="ECO:0000313" key="2">
    <source>
        <dbReference type="EMBL" id="SHO59778.1"/>
    </source>
</evidence>
<proteinExistence type="predicted"/>
<accession>A0A1M7Z499</accession>
<name>A0A1M7Z499_9HYPH</name>
<dbReference type="Proteomes" id="UP000186406">
    <property type="component" value="Unassembled WGS sequence"/>
</dbReference>
<dbReference type="InterPro" id="IPR009506">
    <property type="entry name" value="YjiS-like"/>
</dbReference>
<gene>
    <name evidence="2" type="ORF">SAMN02745172_00061</name>
</gene>
<feature type="domain" description="YjiS-like" evidence="1">
    <location>
        <begin position="6"/>
        <end position="40"/>
    </location>
</feature>
<sequence length="49" mass="6033">MFDTIVNRYRSWKKYRETYDQLMQLNNRELDDLGINRSEIPSIARRAVR</sequence>
<organism evidence="2 3">
    <name type="scientific">Pseudoxanthobacter soli DSM 19599</name>
    <dbReference type="NCBI Taxonomy" id="1123029"/>
    <lineage>
        <taxon>Bacteria</taxon>
        <taxon>Pseudomonadati</taxon>
        <taxon>Pseudomonadota</taxon>
        <taxon>Alphaproteobacteria</taxon>
        <taxon>Hyphomicrobiales</taxon>
        <taxon>Segnochrobactraceae</taxon>
        <taxon>Pseudoxanthobacter</taxon>
    </lineage>
</organism>
<dbReference type="AlphaFoldDB" id="A0A1M7Z499"/>
<keyword evidence="3" id="KW-1185">Reference proteome</keyword>
<dbReference type="RefSeq" id="WP_073625242.1">
    <property type="nucleotide sequence ID" value="NZ_FRXO01000001.1"/>
</dbReference>
<evidence type="ECO:0000313" key="3">
    <source>
        <dbReference type="Proteomes" id="UP000186406"/>
    </source>
</evidence>
<dbReference type="Pfam" id="PF06568">
    <property type="entry name" value="YjiS-like"/>
    <property type="match status" value="1"/>
</dbReference>
<dbReference type="EMBL" id="FRXO01000001">
    <property type="protein sequence ID" value="SHO59778.1"/>
    <property type="molecule type" value="Genomic_DNA"/>
</dbReference>
<protein>
    <submittedName>
        <fullName evidence="2">Uncharacterized conserved protein YjiS, DUF1127 family</fullName>
    </submittedName>
</protein>
<dbReference type="OrthoDB" id="8244198at2"/>
<reference evidence="2 3" key="1">
    <citation type="submission" date="2016-12" db="EMBL/GenBank/DDBJ databases">
        <authorList>
            <person name="Song W.-J."/>
            <person name="Kurnit D.M."/>
        </authorList>
    </citation>
    <scope>NUCLEOTIDE SEQUENCE [LARGE SCALE GENOMIC DNA]</scope>
    <source>
        <strain evidence="2 3">DSM 19599</strain>
    </source>
</reference>
<evidence type="ECO:0000259" key="1">
    <source>
        <dbReference type="Pfam" id="PF06568"/>
    </source>
</evidence>